<comment type="caution">
    <text evidence="1">The sequence shown here is derived from an EMBL/GenBank/DDBJ whole genome shotgun (WGS) entry which is preliminary data.</text>
</comment>
<gene>
    <name evidence="1" type="ORF">B0H17DRAFT_1334925</name>
</gene>
<dbReference type="Proteomes" id="UP001221757">
    <property type="component" value="Unassembled WGS sequence"/>
</dbReference>
<keyword evidence="2" id="KW-1185">Reference proteome</keyword>
<organism evidence="1 2">
    <name type="scientific">Mycena rosella</name>
    <name type="common">Pink bonnet</name>
    <name type="synonym">Agaricus rosellus</name>
    <dbReference type="NCBI Taxonomy" id="1033263"/>
    <lineage>
        <taxon>Eukaryota</taxon>
        <taxon>Fungi</taxon>
        <taxon>Dikarya</taxon>
        <taxon>Basidiomycota</taxon>
        <taxon>Agaricomycotina</taxon>
        <taxon>Agaricomycetes</taxon>
        <taxon>Agaricomycetidae</taxon>
        <taxon>Agaricales</taxon>
        <taxon>Marasmiineae</taxon>
        <taxon>Mycenaceae</taxon>
        <taxon>Mycena</taxon>
    </lineage>
</organism>
<evidence type="ECO:0000313" key="2">
    <source>
        <dbReference type="Proteomes" id="UP001221757"/>
    </source>
</evidence>
<evidence type="ECO:0000313" key="1">
    <source>
        <dbReference type="EMBL" id="KAJ7674328.1"/>
    </source>
</evidence>
<reference evidence="1" key="1">
    <citation type="submission" date="2023-03" db="EMBL/GenBank/DDBJ databases">
        <title>Massive genome expansion in bonnet fungi (Mycena s.s.) driven by repeated elements and novel gene families across ecological guilds.</title>
        <authorList>
            <consortium name="Lawrence Berkeley National Laboratory"/>
            <person name="Harder C.B."/>
            <person name="Miyauchi S."/>
            <person name="Viragh M."/>
            <person name="Kuo A."/>
            <person name="Thoen E."/>
            <person name="Andreopoulos B."/>
            <person name="Lu D."/>
            <person name="Skrede I."/>
            <person name="Drula E."/>
            <person name="Henrissat B."/>
            <person name="Morin E."/>
            <person name="Kohler A."/>
            <person name="Barry K."/>
            <person name="LaButti K."/>
            <person name="Morin E."/>
            <person name="Salamov A."/>
            <person name="Lipzen A."/>
            <person name="Mereny Z."/>
            <person name="Hegedus B."/>
            <person name="Baldrian P."/>
            <person name="Stursova M."/>
            <person name="Weitz H."/>
            <person name="Taylor A."/>
            <person name="Grigoriev I.V."/>
            <person name="Nagy L.G."/>
            <person name="Martin F."/>
            <person name="Kauserud H."/>
        </authorList>
    </citation>
    <scope>NUCLEOTIDE SEQUENCE</scope>
    <source>
        <strain evidence="1">CBHHK067</strain>
    </source>
</reference>
<protein>
    <submittedName>
        <fullName evidence="1">Uncharacterized protein</fullName>
    </submittedName>
</protein>
<accession>A0AAD7D1J4</accession>
<dbReference type="AlphaFoldDB" id="A0AAD7D1J4"/>
<proteinExistence type="predicted"/>
<sequence>MVLAAPLSRCRIVQSIASPTQSSLSHCPSVLSNHSELPDSLKMQFSTPTRLSNSSRPVNVWEVGSKARCTASCGDHVLPNNPDVQPLKARKSSLGIWYHPDNDLLPTLRREARCL</sequence>
<name>A0AAD7D1J4_MYCRO</name>
<dbReference type="EMBL" id="JARKIE010000156">
    <property type="protein sequence ID" value="KAJ7674328.1"/>
    <property type="molecule type" value="Genomic_DNA"/>
</dbReference>